<dbReference type="InterPro" id="IPR011990">
    <property type="entry name" value="TPR-like_helical_dom_sf"/>
</dbReference>
<keyword evidence="4" id="KW-0472">Membrane</keyword>
<gene>
    <name evidence="9" type="ORF">HF324_19930</name>
    <name evidence="8" type="ORF">HF329_20060</name>
</gene>
<dbReference type="Pfam" id="PF07980">
    <property type="entry name" value="SusD_RagB"/>
    <property type="match status" value="1"/>
</dbReference>
<evidence type="ECO:0000313" key="8">
    <source>
        <dbReference type="EMBL" id="QJB33487.1"/>
    </source>
</evidence>
<dbReference type="Gene3D" id="2.20.20.130">
    <property type="match status" value="1"/>
</dbReference>
<reference evidence="10" key="1">
    <citation type="submission" date="2020-04" db="EMBL/GenBank/DDBJ databases">
        <authorList>
            <person name="Kittiwongwattana C."/>
        </authorList>
    </citation>
    <scope>NUCLEOTIDE SEQUENCE [LARGE SCALE GENOMIC DNA]</scope>
    <source>
        <strain evidence="9">1303</strain>
        <strain evidence="10">1310</strain>
    </source>
</reference>
<feature type="domain" description="SusD-like N-terminal" evidence="7">
    <location>
        <begin position="53"/>
        <end position="225"/>
    </location>
</feature>
<dbReference type="CDD" id="cd08977">
    <property type="entry name" value="SusD"/>
    <property type="match status" value="1"/>
</dbReference>
<dbReference type="AlphaFoldDB" id="A0AAE6ZIQ5"/>
<dbReference type="Proteomes" id="UP000502421">
    <property type="component" value="Chromosome"/>
</dbReference>
<dbReference type="EMBL" id="CP051204">
    <property type="protein sequence ID" value="QJB40006.1"/>
    <property type="molecule type" value="Genomic_DNA"/>
</dbReference>
<dbReference type="RefSeq" id="WP_168806729.1">
    <property type="nucleotide sequence ID" value="NZ_CP051204.2"/>
</dbReference>
<dbReference type="Gene3D" id="1.25.40.900">
    <property type="match status" value="1"/>
</dbReference>
<keyword evidence="5" id="KW-0998">Cell outer membrane</keyword>
<evidence type="ECO:0000256" key="5">
    <source>
        <dbReference type="ARBA" id="ARBA00023237"/>
    </source>
</evidence>
<evidence type="ECO:0000313" key="11">
    <source>
        <dbReference type="Proteomes" id="UP000503144"/>
    </source>
</evidence>
<dbReference type="InterPro" id="IPR012944">
    <property type="entry name" value="SusD_RagB_dom"/>
</dbReference>
<proteinExistence type="inferred from homology"/>
<name>A0AAE6ZIQ5_9BACT</name>
<dbReference type="GO" id="GO:0009279">
    <property type="term" value="C:cell outer membrane"/>
    <property type="evidence" value="ECO:0007669"/>
    <property type="project" value="UniProtKB-SubCell"/>
</dbReference>
<evidence type="ECO:0000256" key="4">
    <source>
        <dbReference type="ARBA" id="ARBA00023136"/>
    </source>
</evidence>
<reference evidence="8" key="2">
    <citation type="submission" date="2020-09" db="EMBL/GenBank/DDBJ databases">
        <authorList>
            <person name="Kittiwongwattana C."/>
        </authorList>
    </citation>
    <scope>NUCLEOTIDE SEQUENCE</scope>
    <source>
        <strain evidence="8">1310</strain>
    </source>
</reference>
<evidence type="ECO:0000256" key="3">
    <source>
        <dbReference type="ARBA" id="ARBA00022729"/>
    </source>
</evidence>
<dbReference type="KEGG" id="coy:HF329_20060"/>
<comment type="subcellular location">
    <subcellularLocation>
        <location evidence="1">Cell outer membrane</location>
    </subcellularLocation>
</comment>
<evidence type="ECO:0000313" key="10">
    <source>
        <dbReference type="Proteomes" id="UP000502421"/>
    </source>
</evidence>
<dbReference type="Pfam" id="PF14322">
    <property type="entry name" value="SusD-like_3"/>
    <property type="match status" value="1"/>
</dbReference>
<evidence type="ECO:0000256" key="1">
    <source>
        <dbReference type="ARBA" id="ARBA00004442"/>
    </source>
</evidence>
<dbReference type="SUPFAM" id="SSF48452">
    <property type="entry name" value="TPR-like"/>
    <property type="match status" value="1"/>
</dbReference>
<dbReference type="Proteomes" id="UP000503144">
    <property type="component" value="Chromosome"/>
</dbReference>
<organism evidence="8 10">
    <name type="scientific">Chitinophaga oryzae</name>
    <dbReference type="NCBI Taxonomy" id="2725414"/>
    <lineage>
        <taxon>Bacteria</taxon>
        <taxon>Pseudomonadati</taxon>
        <taxon>Bacteroidota</taxon>
        <taxon>Chitinophagia</taxon>
        <taxon>Chitinophagales</taxon>
        <taxon>Chitinophagaceae</taxon>
        <taxon>Chitinophaga</taxon>
    </lineage>
</organism>
<dbReference type="EMBL" id="CP051205">
    <property type="protein sequence ID" value="QJB33487.1"/>
    <property type="molecule type" value="Genomic_DNA"/>
</dbReference>
<evidence type="ECO:0000259" key="7">
    <source>
        <dbReference type="Pfam" id="PF14322"/>
    </source>
</evidence>
<dbReference type="Gene3D" id="1.25.40.390">
    <property type="match status" value="1"/>
</dbReference>
<protein>
    <submittedName>
        <fullName evidence="8">RagB/SusD family nutrient uptake outer membrane protein</fullName>
    </submittedName>
</protein>
<evidence type="ECO:0000256" key="2">
    <source>
        <dbReference type="ARBA" id="ARBA00006275"/>
    </source>
</evidence>
<accession>A0AAE6ZIQ5</accession>
<sequence length="467" mass="51944">MIRYIQHTVKYLALMLPVCLLSCNKQLDLSPTDNIIDPGRTFRNVADLNGGLLGAYTRLTYNTIYNVSLVTDECMLPSENGTGGGVASYRWQIDPSNGTITSSFNEYYITIDRANRVLAALPQVPAKGDEIAQRDQYHGELLALRAYCHFQLLQSYAQDYTPNALGVPYMDISKISSPARNTFAEVTTRIEDDLKAAKKLIPASFDDNTHITLAAVAAIQARVALYGKKWTDAVTYATEAIQAMPLAARNKFPAIWKDTDESEVIWKLKQMAGTNDDLIGGVYFKKRVALYVPSFELIKLFDKVNDIRYPAYIEFDDSRGAGKSAYLVNKYAGSDGNPGLADLKLFRTGEMYLVRAEAAAELGQLANAAADLNNLRAARIEGYTPQPFADKDALITAIYTERFKELAFEGHRLFDLRRRSLPVTREPEDAVNALGAVLLKPGQRGYVFPIPDAETKANKNMEQNKPY</sequence>
<keyword evidence="11" id="KW-1185">Reference proteome</keyword>
<dbReference type="InterPro" id="IPR033985">
    <property type="entry name" value="SusD-like_N"/>
</dbReference>
<keyword evidence="3" id="KW-0732">Signal</keyword>
<comment type="similarity">
    <text evidence="2">Belongs to the SusD family.</text>
</comment>
<evidence type="ECO:0000313" key="9">
    <source>
        <dbReference type="EMBL" id="QJB40006.1"/>
    </source>
</evidence>
<feature type="domain" description="RagB/SusD" evidence="6">
    <location>
        <begin position="334"/>
        <end position="466"/>
    </location>
</feature>
<evidence type="ECO:0000259" key="6">
    <source>
        <dbReference type="Pfam" id="PF07980"/>
    </source>
</evidence>